<name>A0ABD4A547_9BACI</name>
<dbReference type="AlphaFoldDB" id="A0ABD4A547"/>
<proteinExistence type="predicted"/>
<protein>
    <submittedName>
        <fullName evidence="1">Uncharacterized protein</fullName>
    </submittedName>
</protein>
<accession>A0ABD4A547</accession>
<dbReference type="Proteomes" id="UP000032076">
    <property type="component" value="Unassembled WGS sequence"/>
</dbReference>
<evidence type="ECO:0000313" key="2">
    <source>
        <dbReference type="Proteomes" id="UP000032076"/>
    </source>
</evidence>
<dbReference type="EMBL" id="JXLU01000105">
    <property type="protein sequence ID" value="KIO71943.1"/>
    <property type="molecule type" value="Genomic_DNA"/>
</dbReference>
<reference evidence="1 2" key="1">
    <citation type="submission" date="2015-01" db="EMBL/GenBank/DDBJ databases">
        <title>Draft Genome Sequences of Four Bacillus thermoamylovorans Strains, Isolated From Food Products.</title>
        <authorList>
            <person name="Krawcyk A.O."/>
            <person name="Berendsen E.M."/>
            <person name="Eijlander R.T."/>
            <person name="de Jong A."/>
            <person name="Wells-Bennik M."/>
            <person name="Kuipers O.P."/>
        </authorList>
    </citation>
    <scope>NUCLEOTIDE SEQUENCE [LARGE SCALE GENOMIC DNA]</scope>
    <source>
        <strain evidence="1 2">B4167</strain>
    </source>
</reference>
<evidence type="ECO:0000313" key="1">
    <source>
        <dbReference type="EMBL" id="KIO71943.1"/>
    </source>
</evidence>
<sequence>MIQLSIQVEFLLNVTIYLVHWKNAFESFFISPKKELSKT</sequence>
<gene>
    <name evidence="1" type="ORF">B4167_0359</name>
</gene>
<comment type="caution">
    <text evidence="1">The sequence shown here is derived from an EMBL/GenBank/DDBJ whole genome shotgun (WGS) entry which is preliminary data.</text>
</comment>
<organism evidence="1 2">
    <name type="scientific">Caldibacillus thermoamylovorans</name>
    <dbReference type="NCBI Taxonomy" id="35841"/>
    <lineage>
        <taxon>Bacteria</taxon>
        <taxon>Bacillati</taxon>
        <taxon>Bacillota</taxon>
        <taxon>Bacilli</taxon>
        <taxon>Bacillales</taxon>
        <taxon>Bacillaceae</taxon>
        <taxon>Caldibacillus</taxon>
    </lineage>
</organism>